<dbReference type="GO" id="GO:0006302">
    <property type="term" value="P:double-strand break repair"/>
    <property type="evidence" value="ECO:0007669"/>
    <property type="project" value="InterPro"/>
</dbReference>
<evidence type="ECO:0000256" key="1">
    <source>
        <dbReference type="SAM" id="Coils"/>
    </source>
</evidence>
<dbReference type="Pfam" id="PF13476">
    <property type="entry name" value="AAA_23"/>
    <property type="match status" value="1"/>
</dbReference>
<name>A0A285VQT5_9MICO</name>
<gene>
    <name evidence="3" type="ORF">SAMN05421879_107181</name>
</gene>
<evidence type="ECO:0000313" key="4">
    <source>
        <dbReference type="Proteomes" id="UP000219688"/>
    </source>
</evidence>
<accession>A0A285VQT5</accession>
<dbReference type="RefSeq" id="WP_097188519.1">
    <property type="nucleotide sequence ID" value="NZ_OBQK01000007.1"/>
</dbReference>
<sequence>MRLHRLTLRNVKGVRARTVELPDSGVVVLEGPNEIGKTTLLEAFDALLAYKSSSRAADVRALQPVDRDEAPEVEAEFTVGGTRVRYAKRWLRQPSTTLHVLGARPQQLTGDRAQQHVDALLDAHLDRTLFDALRYAQAGDGSVAPLVSSTVLTAALDAAAGARQHAEGSDAILDRVDAEYRLYFTATGRPTGDYRAAMARQTQAQDDVAEAHRRVEEGSELLLRQSRARGWVARQEAELDEARRELALAERAAVAVREVTARHEAALEALAQGQELRAGAVRALAQRERLVSDERTLTSSLEVARRSRSADAEQADQLRATLLAAEEDAARAARAVEDAEAVEELARADAGHLADVRQLAESESLLRRAGQLVEEVRHARQQLPAQPVPRDVARRVRRLQDRHDVLVGQHTATTPALEVESLGADVHVRVADGSDQVVAAGTAGRVGVTHDTTVEVPGGVRIRVLLPEEALGRVSQIDTLRDQLQRELEELGAGSVEEVDALADATESAHGALRDAVRDAEAVLRPFGSALAAQAASGVLPAVLQERVEQVRRQVRQHADARSAEGLLPTDESEARAVVESAAVVLRAARAEQRRTGSVLATSREAVTALTRRLDQAEGRIEADSARLGTLQAQLEATRGEVSDAELLERLTAHEERCLAAEEAVRAAALAVAAADVDEVLTTLSRSRARAEVAVRTSKTALAELNALNGQVEMAAGEGRQELYDLAVAVLDDAERELQAIDRRARAARHLRTTLTEHREAAHRLYVQPYTRAVEDLGRSVYGPTFGVTVDEDLSLSARTLDGVTVPYAELSGGAKEQLGILARLAVARLVDPEHGCPVVIDDALGYSDPQRLRRMGEVLGSAAGPAGEVQVILLTCTPERYAAIPDLRTVRLTA</sequence>
<dbReference type="InterPro" id="IPR027417">
    <property type="entry name" value="P-loop_NTPase"/>
</dbReference>
<feature type="coiled-coil region" evidence="1">
    <location>
        <begin position="315"/>
        <end position="342"/>
    </location>
</feature>
<dbReference type="PANTHER" id="PTHR41259">
    <property type="entry name" value="DOUBLE-STRAND BREAK REPAIR RAD50 ATPASE, PUTATIVE-RELATED"/>
    <property type="match status" value="1"/>
</dbReference>
<dbReference type="SUPFAM" id="SSF52540">
    <property type="entry name" value="P-loop containing nucleoside triphosphate hydrolases"/>
    <property type="match status" value="1"/>
</dbReference>
<feature type="coiled-coil region" evidence="1">
    <location>
        <begin position="232"/>
        <end position="259"/>
    </location>
</feature>
<dbReference type="Proteomes" id="UP000219688">
    <property type="component" value="Unassembled WGS sequence"/>
</dbReference>
<evidence type="ECO:0000259" key="2">
    <source>
        <dbReference type="Pfam" id="PF13476"/>
    </source>
</evidence>
<evidence type="ECO:0000313" key="3">
    <source>
        <dbReference type="EMBL" id="SOC56434.1"/>
    </source>
</evidence>
<dbReference type="PANTHER" id="PTHR41259:SF1">
    <property type="entry name" value="DOUBLE-STRAND BREAK REPAIR RAD50 ATPASE, PUTATIVE-RELATED"/>
    <property type="match status" value="1"/>
</dbReference>
<dbReference type="Gene3D" id="3.40.50.300">
    <property type="entry name" value="P-loop containing nucleotide triphosphate hydrolases"/>
    <property type="match status" value="2"/>
</dbReference>
<reference evidence="4" key="1">
    <citation type="submission" date="2017-08" db="EMBL/GenBank/DDBJ databases">
        <authorList>
            <person name="Varghese N."/>
            <person name="Submissions S."/>
        </authorList>
    </citation>
    <scope>NUCLEOTIDE SEQUENCE [LARGE SCALE GENOMIC DNA]</scope>
    <source>
        <strain evidence="4">USBA17B2</strain>
    </source>
</reference>
<feature type="domain" description="Rad50/SbcC-type AAA" evidence="2">
    <location>
        <begin position="5"/>
        <end position="58"/>
    </location>
</feature>
<dbReference type="EMBL" id="OBQK01000007">
    <property type="protein sequence ID" value="SOC56434.1"/>
    <property type="molecule type" value="Genomic_DNA"/>
</dbReference>
<feature type="coiled-coil region" evidence="1">
    <location>
        <begin position="600"/>
        <end position="634"/>
    </location>
</feature>
<keyword evidence="1" id="KW-0175">Coiled coil</keyword>
<feature type="coiled-coil region" evidence="1">
    <location>
        <begin position="724"/>
        <end position="751"/>
    </location>
</feature>
<dbReference type="InterPro" id="IPR038729">
    <property type="entry name" value="Rad50/SbcC_AAA"/>
</dbReference>
<organism evidence="3 4">
    <name type="scientific">Ornithinimicrobium cerasi</name>
    <dbReference type="NCBI Taxonomy" id="2248773"/>
    <lineage>
        <taxon>Bacteria</taxon>
        <taxon>Bacillati</taxon>
        <taxon>Actinomycetota</taxon>
        <taxon>Actinomycetes</taxon>
        <taxon>Micrococcales</taxon>
        <taxon>Ornithinimicrobiaceae</taxon>
        <taxon>Ornithinimicrobium</taxon>
    </lineage>
</organism>
<dbReference type="AlphaFoldDB" id="A0A285VQT5"/>
<proteinExistence type="predicted"/>
<protein>
    <submittedName>
        <fullName evidence="3">AAA domain-containing protein</fullName>
    </submittedName>
</protein>
<keyword evidence="4" id="KW-1185">Reference proteome</keyword>
<dbReference type="GO" id="GO:0016887">
    <property type="term" value="F:ATP hydrolysis activity"/>
    <property type="evidence" value="ECO:0007669"/>
    <property type="project" value="InterPro"/>
</dbReference>